<dbReference type="Proteomes" id="UP000299102">
    <property type="component" value="Unassembled WGS sequence"/>
</dbReference>
<protein>
    <submittedName>
        <fullName evidence="2">Uncharacterized protein</fullName>
    </submittedName>
</protein>
<organism evidence="2 3">
    <name type="scientific">Eumeta variegata</name>
    <name type="common">Bagworm moth</name>
    <name type="synonym">Eumeta japonica</name>
    <dbReference type="NCBI Taxonomy" id="151549"/>
    <lineage>
        <taxon>Eukaryota</taxon>
        <taxon>Metazoa</taxon>
        <taxon>Ecdysozoa</taxon>
        <taxon>Arthropoda</taxon>
        <taxon>Hexapoda</taxon>
        <taxon>Insecta</taxon>
        <taxon>Pterygota</taxon>
        <taxon>Neoptera</taxon>
        <taxon>Endopterygota</taxon>
        <taxon>Lepidoptera</taxon>
        <taxon>Glossata</taxon>
        <taxon>Ditrysia</taxon>
        <taxon>Tineoidea</taxon>
        <taxon>Psychidae</taxon>
        <taxon>Oiketicinae</taxon>
        <taxon>Eumeta</taxon>
    </lineage>
</organism>
<feature type="compositionally biased region" description="Polar residues" evidence="1">
    <location>
        <begin position="60"/>
        <end position="71"/>
    </location>
</feature>
<feature type="region of interest" description="Disordered" evidence="1">
    <location>
        <begin position="44"/>
        <end position="74"/>
    </location>
</feature>
<dbReference type="AlphaFoldDB" id="A0A4C1YHM3"/>
<gene>
    <name evidence="2" type="ORF">EVAR_86365_1</name>
</gene>
<comment type="caution">
    <text evidence="2">The sequence shown here is derived from an EMBL/GenBank/DDBJ whole genome shotgun (WGS) entry which is preliminary data.</text>
</comment>
<accession>A0A4C1YHM3</accession>
<sequence length="86" mass="9416">MNSYTAGQPCGRFNNMPGSNSLIGLLSNDFTQLRRVNYVEPAETPPLTALPSGDLRNSKKTVLNGTESTPHQLGDTIRVSQLEIKR</sequence>
<name>A0A4C1YHM3_EUMVA</name>
<dbReference type="EMBL" id="BGZK01001188">
    <property type="protein sequence ID" value="GBP73845.1"/>
    <property type="molecule type" value="Genomic_DNA"/>
</dbReference>
<keyword evidence="3" id="KW-1185">Reference proteome</keyword>
<proteinExistence type="predicted"/>
<evidence type="ECO:0000256" key="1">
    <source>
        <dbReference type="SAM" id="MobiDB-lite"/>
    </source>
</evidence>
<reference evidence="2 3" key="1">
    <citation type="journal article" date="2019" name="Commun. Biol.">
        <title>The bagworm genome reveals a unique fibroin gene that provides high tensile strength.</title>
        <authorList>
            <person name="Kono N."/>
            <person name="Nakamura H."/>
            <person name="Ohtoshi R."/>
            <person name="Tomita M."/>
            <person name="Numata K."/>
            <person name="Arakawa K."/>
        </authorList>
    </citation>
    <scope>NUCLEOTIDE SEQUENCE [LARGE SCALE GENOMIC DNA]</scope>
</reference>
<evidence type="ECO:0000313" key="2">
    <source>
        <dbReference type="EMBL" id="GBP73845.1"/>
    </source>
</evidence>
<evidence type="ECO:0000313" key="3">
    <source>
        <dbReference type="Proteomes" id="UP000299102"/>
    </source>
</evidence>